<evidence type="ECO:0000256" key="1">
    <source>
        <dbReference type="ARBA" id="ARBA00004613"/>
    </source>
</evidence>
<dbReference type="GO" id="GO:0005576">
    <property type="term" value="C:extracellular region"/>
    <property type="evidence" value="ECO:0007669"/>
    <property type="project" value="UniProtKB-SubCell"/>
</dbReference>
<dbReference type="OrthoDB" id="453441at2"/>
<dbReference type="Proteomes" id="UP000033607">
    <property type="component" value="Unassembled WGS sequence"/>
</dbReference>
<evidence type="ECO:0000313" key="4">
    <source>
        <dbReference type="Proteomes" id="UP000033607"/>
    </source>
</evidence>
<protein>
    <recommendedName>
        <fullName evidence="5">Calcium-binding protein</fullName>
    </recommendedName>
</protein>
<gene>
    <name evidence="3" type="ORF">WN50_18635</name>
</gene>
<dbReference type="SUPFAM" id="SSF51120">
    <property type="entry name" value="beta-Roll"/>
    <property type="match status" value="1"/>
</dbReference>
<dbReference type="PROSITE" id="PS00330">
    <property type="entry name" value="HEMOLYSIN_CALCIUM"/>
    <property type="match status" value="1"/>
</dbReference>
<evidence type="ECO:0000256" key="2">
    <source>
        <dbReference type="ARBA" id="ARBA00022525"/>
    </source>
</evidence>
<dbReference type="InterPro" id="IPR018511">
    <property type="entry name" value="Hemolysin-typ_Ca-bd_CS"/>
</dbReference>
<evidence type="ECO:0000313" key="3">
    <source>
        <dbReference type="EMBL" id="KKD36630.1"/>
    </source>
</evidence>
<dbReference type="PRINTS" id="PR00313">
    <property type="entry name" value="CABNDNGRPT"/>
</dbReference>
<comment type="caution">
    <text evidence="3">The sequence shown here is derived from an EMBL/GenBank/DDBJ whole genome shotgun (WGS) entry which is preliminary data.</text>
</comment>
<reference evidence="3 4" key="1">
    <citation type="submission" date="2015-06" db="EMBL/GenBank/DDBJ databases">
        <title>Draft genome assembly of filamentous brackish cyanobacterium Limnoraphis robusta strain CS-951.</title>
        <authorList>
            <person name="Willis A."/>
            <person name="Parks M."/>
            <person name="Burford M.A."/>
        </authorList>
    </citation>
    <scope>NUCLEOTIDE SEQUENCE [LARGE SCALE GENOMIC DNA]</scope>
    <source>
        <strain evidence="3 4">CS-951</strain>
    </source>
</reference>
<dbReference type="GO" id="GO:0005509">
    <property type="term" value="F:calcium ion binding"/>
    <property type="evidence" value="ECO:0007669"/>
    <property type="project" value="InterPro"/>
</dbReference>
<dbReference type="AlphaFoldDB" id="A0A0F5YEI1"/>
<dbReference type="EMBL" id="LATL02000119">
    <property type="protein sequence ID" value="KKD36630.1"/>
    <property type="molecule type" value="Genomic_DNA"/>
</dbReference>
<accession>A0A0F5YEI1</accession>
<organism evidence="3 4">
    <name type="scientific">Limnoraphis robusta CS-951</name>
    <dbReference type="NCBI Taxonomy" id="1637645"/>
    <lineage>
        <taxon>Bacteria</taxon>
        <taxon>Bacillati</taxon>
        <taxon>Cyanobacteriota</taxon>
        <taxon>Cyanophyceae</taxon>
        <taxon>Oscillatoriophycideae</taxon>
        <taxon>Oscillatoriales</taxon>
        <taxon>Sirenicapillariaceae</taxon>
        <taxon>Limnoraphis</taxon>
    </lineage>
</organism>
<dbReference type="RefSeq" id="WP_046280081.1">
    <property type="nucleotide sequence ID" value="NZ_LATL02000119.1"/>
</dbReference>
<dbReference type="InterPro" id="IPR050557">
    <property type="entry name" value="RTX_toxin/Mannuronan_C5-epim"/>
</dbReference>
<sequence>MAFTLVPLGFVGFFGFPVLGGTDDPDTIFLSPGQGLNTEILLLRGNDSLQAPNTNERLVVNGNQGDDTITGGNSDDTLFGGTDGDRIFAGSGQDQIFGNVGNDILEGALSNDLIYGGQGEDNLFGDEGDDTLFGDRGNDILDGNTGVDDLIGGEGDDTFVFNPNEASSDFSQVDVIFEGFVVGNSRLVGDKIAVPSRLRNQIDPLTLERDFDANGDGNFNDIAIQLFDGRFLGIIIDNGTLPNRLDLDIDFVFSDSFF</sequence>
<dbReference type="PANTHER" id="PTHR38340">
    <property type="entry name" value="S-LAYER PROTEIN"/>
    <property type="match status" value="1"/>
</dbReference>
<name>A0A0F5YEI1_9CYAN</name>
<keyword evidence="2" id="KW-0964">Secreted</keyword>
<evidence type="ECO:0008006" key="5">
    <source>
        <dbReference type="Google" id="ProtNLM"/>
    </source>
</evidence>
<dbReference type="Gene3D" id="2.150.10.10">
    <property type="entry name" value="Serralysin-like metalloprotease, C-terminal"/>
    <property type="match status" value="2"/>
</dbReference>
<dbReference type="InterPro" id="IPR011049">
    <property type="entry name" value="Serralysin-like_metalloprot_C"/>
</dbReference>
<comment type="subcellular location">
    <subcellularLocation>
        <location evidence="1">Secreted</location>
    </subcellularLocation>
</comment>
<dbReference type="PANTHER" id="PTHR38340:SF1">
    <property type="entry name" value="S-LAYER PROTEIN"/>
    <property type="match status" value="1"/>
</dbReference>
<dbReference type="InterPro" id="IPR001343">
    <property type="entry name" value="Hemolysn_Ca-bd"/>
</dbReference>
<proteinExistence type="predicted"/>
<dbReference type="Pfam" id="PF00353">
    <property type="entry name" value="HemolysinCabind"/>
    <property type="match status" value="2"/>
</dbReference>